<dbReference type="RefSeq" id="NP_001322121.1">
    <property type="nucleotide sequence ID" value="NM_001333488.1"/>
</dbReference>
<dbReference type="EMBL" id="CP002684">
    <property type="protein sequence ID" value="ANM59788.1"/>
    <property type="molecule type" value="Genomic_DNA"/>
</dbReference>
<dbReference type="EC" id="3.1.3.24" evidence="9"/>
<dbReference type="EMBL" id="CP002684">
    <property type="protein sequence ID" value="ANM59786.1"/>
    <property type="molecule type" value="Genomic_DNA"/>
</dbReference>
<evidence type="ECO:0000256" key="3">
    <source>
        <dbReference type="ARBA" id="ARBA00005070"/>
    </source>
</evidence>
<comment type="catalytic activity">
    <reaction evidence="8 9">
        <text>sucrose 6(F)-phosphate + H2O = sucrose + phosphate</text>
        <dbReference type="Rhea" id="RHEA:19289"/>
        <dbReference type="ChEBI" id="CHEBI:15377"/>
        <dbReference type="ChEBI" id="CHEBI:17992"/>
        <dbReference type="ChEBI" id="CHEBI:43474"/>
        <dbReference type="ChEBI" id="CHEBI:57723"/>
        <dbReference type="EC" id="3.1.3.24"/>
    </reaction>
</comment>
<dbReference type="InterPro" id="IPR036412">
    <property type="entry name" value="HAD-like_sf"/>
</dbReference>
<dbReference type="GeneID" id="841567"/>
<evidence type="ECO:0000313" key="14">
    <source>
        <dbReference type="Proteomes" id="UP000006548"/>
    </source>
</evidence>
<evidence type="ECO:0007829" key="16">
    <source>
        <dbReference type="PeptideAtlas" id="A0A1P8AT44"/>
    </source>
</evidence>
<dbReference type="InterPro" id="IPR051518">
    <property type="entry name" value="Sucrose_Phosphatase"/>
</dbReference>
<dbReference type="Pfam" id="PF05116">
    <property type="entry name" value="S6PP"/>
    <property type="match status" value="1"/>
</dbReference>
<evidence type="ECO:0000256" key="8">
    <source>
        <dbReference type="ARBA" id="ARBA00048036"/>
    </source>
</evidence>
<evidence type="ECO:0000313" key="15">
    <source>
        <dbReference type="TAIR" id="AT1G51420"/>
    </source>
</evidence>
<comment type="pathway">
    <text evidence="3 9">Glycan biosynthesis; sucrose biosynthesis; sucrose from D-fructose 6-phosphate and UDP-alpha-D-glucose: step 2/2.</text>
</comment>
<comment type="similarity">
    <text evidence="4 9">Belongs to the sucrose phosphatase family.</text>
</comment>
<evidence type="ECO:0000259" key="11">
    <source>
        <dbReference type="Pfam" id="PF08472"/>
    </source>
</evidence>
<comment type="function">
    <text evidence="2 9">Catalyzes the final step of sucrose synthesis.</text>
</comment>
<dbReference type="SFLD" id="SFLDS00003">
    <property type="entry name" value="Haloacid_Dehalogenase"/>
    <property type="match status" value="1"/>
</dbReference>
<dbReference type="SFLD" id="SFLDF00043">
    <property type="entry name" value="sucrose-phosphatase"/>
    <property type="match status" value="1"/>
</dbReference>
<evidence type="ECO:0000256" key="6">
    <source>
        <dbReference type="ARBA" id="ARBA00022801"/>
    </source>
</evidence>
<evidence type="ECO:0000313" key="12">
    <source>
        <dbReference type="Araport" id="AT1G51420"/>
    </source>
</evidence>
<evidence type="ECO:0000256" key="1">
    <source>
        <dbReference type="ARBA" id="ARBA00001946"/>
    </source>
</evidence>
<proteinExistence type="evidence at protein level"/>
<evidence type="ECO:0000256" key="4">
    <source>
        <dbReference type="ARBA" id="ARBA00007211"/>
    </source>
</evidence>
<organism evidence="13 14">
    <name type="scientific">Arabidopsis thaliana</name>
    <name type="common">Mouse-ear cress</name>
    <dbReference type="NCBI Taxonomy" id="3702"/>
    <lineage>
        <taxon>Eukaryota</taxon>
        <taxon>Viridiplantae</taxon>
        <taxon>Streptophyta</taxon>
        <taxon>Embryophyta</taxon>
        <taxon>Tracheophyta</taxon>
        <taxon>Spermatophyta</taxon>
        <taxon>Magnoliopsida</taxon>
        <taxon>eudicotyledons</taxon>
        <taxon>Gunneridae</taxon>
        <taxon>Pentapetalae</taxon>
        <taxon>rosids</taxon>
        <taxon>malvids</taxon>
        <taxon>Brassicales</taxon>
        <taxon>Brassicaceae</taxon>
        <taxon>Camelineae</taxon>
        <taxon>Arabidopsis</taxon>
    </lineage>
</organism>
<dbReference type="GO" id="GO:0000287">
    <property type="term" value="F:magnesium ion binding"/>
    <property type="evidence" value="ECO:0007669"/>
    <property type="project" value="UniProtKB-UniRule"/>
</dbReference>
<dbReference type="CDD" id="cd02605">
    <property type="entry name" value="HAD_SPP"/>
    <property type="match status" value="1"/>
</dbReference>
<dbReference type="NCBIfam" id="TIGR01484">
    <property type="entry name" value="HAD-SF-IIB"/>
    <property type="match status" value="1"/>
</dbReference>
<dbReference type="OMA" id="VENCDAY"/>
<keyword evidence="7 9" id="KW-0460">Magnesium</keyword>
<dbReference type="PANTHER" id="PTHR46521:SF7">
    <property type="entry name" value="SUCROSE-PHOSPHATASE 1-RELATED"/>
    <property type="match status" value="1"/>
</dbReference>
<dbReference type="SFLD" id="SFLDG01141">
    <property type="entry name" value="C2.B.1:_Sucrose_Phosphatase_Li"/>
    <property type="match status" value="1"/>
</dbReference>
<dbReference type="InterPro" id="IPR032710">
    <property type="entry name" value="NTF2-like_dom_sf"/>
</dbReference>
<dbReference type="SUPFAM" id="SSF54427">
    <property type="entry name" value="NTF2-like"/>
    <property type="match status" value="1"/>
</dbReference>
<dbReference type="SFLD" id="SFLDG01140">
    <property type="entry name" value="C2.B:_Phosphomannomutase_and_P"/>
    <property type="match status" value="1"/>
</dbReference>
<evidence type="ECO:0000256" key="2">
    <source>
        <dbReference type="ARBA" id="ARBA00003645"/>
    </source>
</evidence>
<dbReference type="AlphaFoldDB" id="A0A1P8AT44"/>
<dbReference type="GO" id="GO:0005986">
    <property type="term" value="P:sucrose biosynthetic process"/>
    <property type="evidence" value="ECO:0007669"/>
    <property type="project" value="UniProtKB-UniRule"/>
</dbReference>
<evidence type="ECO:0007829" key="17">
    <source>
        <dbReference type="ProteomicsDB" id="A0A1P8AT44"/>
    </source>
</evidence>
<dbReference type="ProteomicsDB" id="175444"/>
<dbReference type="FunFam" id="3.10.450.50:FF:000029">
    <property type="entry name" value="Probable sucrose-phosphatase 2"/>
    <property type="match status" value="1"/>
</dbReference>
<feature type="domain" description="Sucrose-phosphatase C-terminal" evidence="11">
    <location>
        <begin position="285"/>
        <end position="412"/>
    </location>
</feature>
<dbReference type="InterPro" id="IPR023214">
    <property type="entry name" value="HAD_sf"/>
</dbReference>
<dbReference type="NCBIfam" id="TIGR01482">
    <property type="entry name" value="SPP-subfamily"/>
    <property type="match status" value="1"/>
</dbReference>
<sequence length="424" mass="47977">MMERLTSPPRLMIVSDLDETMVDHHKDPENLALLRFNSLWEDAYRHDSLLVFSTGRAQTMYKKLRKEKPLLTPDVIITSVGTEIAYGNSMVPDDNWVEILNKKWDRGIVQEETSKFPELTLQGETEQRPHKLSFNIDKSKVKAVTKELSPRLEKRGVDVKFIFSGGNAFDVLAKGGGKGQALAYLLKKLKTEGKLPINTLACGDSGNDTELFTIPNVYGVMVSNAQEELLEWYAENAKDNANIIHASERCAGGITQAIGHFKLGPNLSPRDVSDFLECKADNVNPGHEVVKFFLFYERWRRGEVENCTTYTSSLKASCHPSGVFVHPSGAEKSLRDTIDELGKYYGDKKGKKFRVWTDQVLATDTTPGTWIVKLDKWEQTGDERKCCTTTVKFTSKEGEGFVWEHVQQIWSEETEIKDDSNWII</sequence>
<evidence type="ECO:0000259" key="10">
    <source>
        <dbReference type="Pfam" id="PF05116"/>
    </source>
</evidence>
<name>A0A1P8AT44_ARATH</name>
<keyword evidence="16 17" id="KW-1267">Proteomics identification</keyword>
<accession>A0A1P8AT44</accession>
<dbReference type="RefSeq" id="NP_001322122.1">
    <property type="nucleotide sequence ID" value="NM_001333489.1"/>
</dbReference>
<evidence type="ECO:0000256" key="9">
    <source>
        <dbReference type="RuleBase" id="RU368007"/>
    </source>
</evidence>
<dbReference type="SMR" id="A0A1P8AT44"/>
<dbReference type="TAIR" id="AT1G51420">
    <property type="gene designation" value="SPP1"/>
</dbReference>
<reference evidence="13 14" key="1">
    <citation type="journal article" date="2000" name="Nature">
        <title>Sequence and analysis of chromosome 1 of the plant Arabidopsis thaliana.</title>
        <authorList>
            <person name="Theologis A."/>
            <person name="Ecker J.R."/>
            <person name="Palm C.J."/>
            <person name="Federspiel N.A."/>
            <person name="Kaul S."/>
            <person name="White O."/>
            <person name="Alonso J."/>
            <person name="Altafi H."/>
            <person name="Araujo R."/>
            <person name="Bowman C.L."/>
            <person name="Brooks S.Y."/>
            <person name="Buehler E."/>
            <person name="Chan A."/>
            <person name="Chao Q."/>
            <person name="Chen H."/>
            <person name="Cheuk R.F."/>
            <person name="Chin C.W."/>
            <person name="Chung M.K."/>
            <person name="Conn L."/>
            <person name="Conway A.B."/>
            <person name="Conway A.R."/>
            <person name="Creasy T.H."/>
            <person name="Dewar K."/>
            <person name="Dunn P."/>
            <person name="Etgu P."/>
            <person name="Feldblyum T.V."/>
            <person name="Feng J."/>
            <person name="Fong B."/>
            <person name="Fujii C.Y."/>
            <person name="Gill J.E."/>
            <person name="Goldsmith A.D."/>
            <person name="Haas B."/>
            <person name="Hansen N.F."/>
            <person name="Hughes B."/>
            <person name="Huizar L."/>
            <person name="Hunter J.L."/>
            <person name="Jenkins J."/>
            <person name="Johnson-Hopson C."/>
            <person name="Khan S."/>
            <person name="Khaykin E."/>
            <person name="Kim C.J."/>
            <person name="Koo H.L."/>
            <person name="Kremenetskaia I."/>
            <person name="Kurtz D.B."/>
            <person name="Kwan A."/>
            <person name="Lam B."/>
            <person name="Langin-Hooper S."/>
            <person name="Lee A."/>
            <person name="Lee J.M."/>
            <person name="Lenz C.A."/>
            <person name="Li J.H."/>
            <person name="Li Y."/>
            <person name="Lin X."/>
            <person name="Liu S.X."/>
            <person name="Liu Z.A."/>
            <person name="Luros J.S."/>
            <person name="Maiti R."/>
            <person name="Marziali A."/>
            <person name="Militscher J."/>
            <person name="Miranda M."/>
            <person name="Nguyen M."/>
            <person name="Nierman W.C."/>
            <person name="Osborne B.I."/>
            <person name="Pai G."/>
            <person name="Peterson J."/>
            <person name="Pham P.K."/>
            <person name="Rizzo M."/>
            <person name="Rooney T."/>
            <person name="Rowley D."/>
            <person name="Sakano H."/>
            <person name="Salzberg S.L."/>
            <person name="Schwartz J.R."/>
            <person name="Shinn P."/>
            <person name="Southwick A.M."/>
            <person name="Sun H."/>
            <person name="Tallon L.J."/>
            <person name="Tambunga G."/>
            <person name="Toriumi M.J."/>
            <person name="Town C.D."/>
            <person name="Utterback T."/>
            <person name="Van Aken S."/>
            <person name="Vaysberg M."/>
            <person name="Vysotskaia V.S."/>
            <person name="Walker M."/>
            <person name="Wu D."/>
            <person name="Yu G."/>
            <person name="Fraser C.M."/>
            <person name="Venter J.C."/>
            <person name="Davis R.W."/>
        </authorList>
    </citation>
    <scope>NUCLEOTIDE SEQUENCE [LARGE SCALE GENOMIC DNA]</scope>
    <source>
        <strain evidence="14">cv. Columbia</strain>
    </source>
</reference>
<dbReference type="Pfam" id="PF08472">
    <property type="entry name" value="S6PP_C"/>
    <property type="match status" value="1"/>
</dbReference>
<keyword evidence="14" id="KW-1185">Reference proteome</keyword>
<reference evidence="13" key="3">
    <citation type="submission" date="2016-05" db="EMBL/GenBank/DDBJ databases">
        <authorList>
            <person name="Krishnakumar V."/>
            <person name="Cheng C.-Y."/>
            <person name="Chan A.P."/>
            <person name="Schobel S."/>
            <person name="Kim M."/>
            <person name="Ferlanti E.S."/>
            <person name="Belyaeva I."/>
            <person name="Rosen B.D."/>
            <person name="Micklem G."/>
            <person name="Miller J.R."/>
            <person name="Vaughn M."/>
            <person name="Town C.D."/>
        </authorList>
    </citation>
    <scope>NUCLEOTIDE SEQUENCE</scope>
</reference>
<dbReference type="NCBIfam" id="TIGR01485">
    <property type="entry name" value="SPP_plant-cyano"/>
    <property type="match status" value="1"/>
</dbReference>
<dbReference type="InterPro" id="IPR013679">
    <property type="entry name" value="SPP_C"/>
</dbReference>
<reference evidence="13" key="2">
    <citation type="submission" date="2011-02" db="EMBL/GenBank/DDBJ databases">
        <authorList>
            <consortium name="TAIR"/>
            <person name="Swarbreck D."/>
            <person name="Lamesch P."/>
            <person name="Wilks C."/>
            <person name="Huala E."/>
        </authorList>
    </citation>
    <scope>NUCLEOTIDE SEQUENCE</scope>
</reference>
<evidence type="ECO:0000256" key="5">
    <source>
        <dbReference type="ARBA" id="ARBA00011738"/>
    </source>
</evidence>
<dbReference type="Araport" id="AT1G51420"/>
<dbReference type="InterPro" id="IPR006380">
    <property type="entry name" value="SPP-like_dom"/>
</dbReference>
<dbReference type="SUPFAM" id="SSF56784">
    <property type="entry name" value="HAD-like"/>
    <property type="match status" value="1"/>
</dbReference>
<dbReference type="UniPathway" id="UPA00371">
    <property type="reaction ID" value="UER00546"/>
</dbReference>
<comment type="cofactor">
    <cofactor evidence="1 9">
        <name>Mg(2+)</name>
        <dbReference type="ChEBI" id="CHEBI:18420"/>
    </cofactor>
</comment>
<dbReference type="GO" id="GO:0050307">
    <property type="term" value="F:sucrose-phosphate phosphatase activity"/>
    <property type="evidence" value="ECO:0007669"/>
    <property type="project" value="UniProtKB-UniRule"/>
</dbReference>
<dbReference type="Gene3D" id="3.40.50.1000">
    <property type="entry name" value="HAD superfamily/HAD-like"/>
    <property type="match status" value="1"/>
</dbReference>
<evidence type="ECO:0000256" key="7">
    <source>
        <dbReference type="ARBA" id="ARBA00022842"/>
    </source>
</evidence>
<feature type="domain" description="Sucrose phosphatase-like" evidence="10">
    <location>
        <begin position="10"/>
        <end position="262"/>
    </location>
</feature>
<dbReference type="EMBL" id="CP002684">
    <property type="protein sequence ID" value="ANM59787.1"/>
    <property type="molecule type" value="Genomic_DNA"/>
</dbReference>
<dbReference type="InterPro" id="IPR006379">
    <property type="entry name" value="HAD-SF_hydro_IIB"/>
</dbReference>
<keyword evidence="6 9" id="KW-0378">Hydrolase</keyword>
<dbReference type="Proteomes" id="UP000006548">
    <property type="component" value="Chromosome 1"/>
</dbReference>
<protein>
    <recommendedName>
        <fullName evidence="9">Sucrose-phosphatase</fullName>
        <ecNumber evidence="9">3.1.3.24</ecNumber>
    </recommendedName>
</protein>
<dbReference type="Gene3D" id="3.90.1070.10">
    <property type="match status" value="1"/>
</dbReference>
<dbReference type="Gene3D" id="3.10.450.50">
    <property type="match status" value="1"/>
</dbReference>
<comment type="subunit">
    <text evidence="5 9">Homodimer.</text>
</comment>
<reference evidence="14" key="4">
    <citation type="journal article" date="2017" name="Plant J.">
        <title>Araport11: a complete reannotation of the Arabidopsis thaliana reference genome.</title>
        <authorList>
            <person name="Cheng C.Y."/>
            <person name="Krishnakumar V."/>
            <person name="Chan A.P."/>
            <person name="Thibaud-Nissen F."/>
            <person name="Schobel S."/>
            <person name="Town C.D."/>
        </authorList>
    </citation>
    <scope>GENOME REANNOTATION</scope>
    <source>
        <strain evidence="14">cv. Columbia</strain>
    </source>
</reference>
<dbReference type="RefSeq" id="NP_001322120.1">
    <property type="nucleotide sequence ID" value="NM_001333490.1"/>
</dbReference>
<evidence type="ECO:0000313" key="13">
    <source>
        <dbReference type="EMBL" id="ANM59787.1"/>
    </source>
</evidence>
<gene>
    <name evidence="13 15" type="primary">SPP1</name>
    <name evidence="13" type="synonym">ATSPP1</name>
    <name evidence="13" type="synonym">SUCROSE-PHOSPHATASE 1</name>
    <name evidence="13" type="synonym">sucrose-phosphatase 1</name>
    <name evidence="12 13" type="ordered locus">At1g51420</name>
    <name evidence="13" type="ORF">F5D21.9</name>
    <name evidence="13" type="ORF">F5D21_9</name>
</gene>
<dbReference type="PANTHER" id="PTHR46521">
    <property type="entry name" value="SUCROSE-PHOSPHATASE 2-RELATED"/>
    <property type="match status" value="1"/>
</dbReference>
<dbReference type="InterPro" id="IPR012847">
    <property type="entry name" value="Sucrose_phosphatase_pln/cyn"/>
</dbReference>
<dbReference type="ExpressionAtlas" id="A0A1P8AT44">
    <property type="expression patterns" value="baseline and differential"/>
</dbReference>